<dbReference type="Proteomes" id="UP000737391">
    <property type="component" value="Unassembled WGS sequence"/>
</dbReference>
<dbReference type="AlphaFoldDB" id="A0A9P5BJ17"/>
<sequence length="363" mass="40892">MPSLTSLPLEMLGEVGRHLQVQDLKRCSLTCKVLEAEMRMHLFRKLAFVGTRSAMAEVLMRFLANVNQSRTQGMSRACRYLQIEVLPTDIDSFHECRDLLPALILSAKRNLPRVTTLSLTLHGLSKPEVSSLHRMVKETPSWDSVTILISDVRPVTLSMLLRHSMVNVRTIDVIPSMGRQDVASIKESCPGVRELRVNLKSPFSDFLKHLRGSWRAKINQLDNLEQLVIQEKGPAETFPIGGIPRPVDIPHRLSLIAGQLRGLSSLRQLSIEFHPRIMHWILPTRRLIPGHHLRTDLDTFLMRAIMEMGALLPQVEEICLVERSAVFNGVNLIHRGVRDSGGVMAVTIEAPGDENDFPLNLSR</sequence>
<dbReference type="PROSITE" id="PS50181">
    <property type="entry name" value="FBOX"/>
    <property type="match status" value="1"/>
</dbReference>
<evidence type="ECO:0000259" key="1">
    <source>
        <dbReference type="PROSITE" id="PS50181"/>
    </source>
</evidence>
<keyword evidence="3" id="KW-1185">Reference proteome</keyword>
<protein>
    <recommendedName>
        <fullName evidence="1">F-box domain-containing protein</fullName>
    </recommendedName>
</protein>
<reference evidence="2" key="1">
    <citation type="submission" date="2020-01" db="EMBL/GenBank/DDBJ databases">
        <title>Identification and distribution of gene clusters putatively required for synthesis of sphingolipid metabolism inhibitors in phylogenetically diverse species of the filamentous fungus Fusarium.</title>
        <authorList>
            <person name="Kim H.-S."/>
            <person name="Busman M."/>
            <person name="Brown D.W."/>
            <person name="Divon H."/>
            <person name="Uhlig S."/>
            <person name="Proctor R.H."/>
        </authorList>
    </citation>
    <scope>NUCLEOTIDE SEQUENCE</scope>
    <source>
        <strain evidence="2">NRRL 31653</strain>
    </source>
</reference>
<dbReference type="InterPro" id="IPR001810">
    <property type="entry name" value="F-box_dom"/>
</dbReference>
<feature type="domain" description="F-box" evidence="1">
    <location>
        <begin position="1"/>
        <end position="46"/>
    </location>
</feature>
<name>A0A9P5BJ17_9HYPO</name>
<evidence type="ECO:0000313" key="3">
    <source>
        <dbReference type="Proteomes" id="UP000737391"/>
    </source>
</evidence>
<proteinExistence type="predicted"/>
<evidence type="ECO:0000313" key="2">
    <source>
        <dbReference type="EMBL" id="KAF4502738.1"/>
    </source>
</evidence>
<dbReference type="OrthoDB" id="5083364at2759"/>
<accession>A0A9P5BJ17</accession>
<gene>
    <name evidence="2" type="ORF">FAGAP_1041</name>
</gene>
<comment type="caution">
    <text evidence="2">The sequence shown here is derived from an EMBL/GenBank/DDBJ whole genome shotgun (WGS) entry which is preliminary data.</text>
</comment>
<organism evidence="2 3">
    <name type="scientific">Fusarium agapanthi</name>
    <dbReference type="NCBI Taxonomy" id="1803897"/>
    <lineage>
        <taxon>Eukaryota</taxon>
        <taxon>Fungi</taxon>
        <taxon>Dikarya</taxon>
        <taxon>Ascomycota</taxon>
        <taxon>Pezizomycotina</taxon>
        <taxon>Sordariomycetes</taxon>
        <taxon>Hypocreomycetidae</taxon>
        <taxon>Hypocreales</taxon>
        <taxon>Nectriaceae</taxon>
        <taxon>Fusarium</taxon>
        <taxon>Fusarium fujikuroi species complex</taxon>
    </lineage>
</organism>
<dbReference type="EMBL" id="LUFC02000058">
    <property type="protein sequence ID" value="KAF4502738.1"/>
    <property type="molecule type" value="Genomic_DNA"/>
</dbReference>